<evidence type="ECO:0000259" key="1">
    <source>
        <dbReference type="Pfam" id="PF01370"/>
    </source>
</evidence>
<dbReference type="Pfam" id="PF14667">
    <property type="entry name" value="Polysacc_synt_C"/>
    <property type="match status" value="1"/>
</dbReference>
<evidence type="ECO:0000313" key="4">
    <source>
        <dbReference type="Proteomes" id="UP000011988"/>
    </source>
</evidence>
<dbReference type="InterPro" id="IPR014710">
    <property type="entry name" value="RmlC-like_jellyroll"/>
</dbReference>
<name>M6DDF8_9LEPT</name>
<dbReference type="AlphaFoldDB" id="M6DDF8"/>
<feature type="domain" description="NAD-dependent epimerase/dehydratase" evidence="1">
    <location>
        <begin position="3"/>
        <end position="186"/>
    </location>
</feature>
<dbReference type="InterPro" id="IPR050177">
    <property type="entry name" value="Lipid_A_modif_metabolic_enz"/>
</dbReference>
<feature type="domain" description="Capsular polysaccharide assembling protein CapF C-terminal" evidence="2">
    <location>
        <begin position="253"/>
        <end position="362"/>
    </location>
</feature>
<dbReference type="InterPro" id="IPR001509">
    <property type="entry name" value="Epimerase_deHydtase"/>
</dbReference>
<dbReference type="PATRIC" id="fig|1218565.3.peg.1064"/>
<dbReference type="OrthoDB" id="9801056at2"/>
<organism evidence="3 4">
    <name type="scientific">Leptospira alstonii serovar Sichuan str. 79601</name>
    <dbReference type="NCBI Taxonomy" id="1218565"/>
    <lineage>
        <taxon>Bacteria</taxon>
        <taxon>Pseudomonadati</taxon>
        <taxon>Spirochaetota</taxon>
        <taxon>Spirochaetia</taxon>
        <taxon>Leptospirales</taxon>
        <taxon>Leptospiraceae</taxon>
        <taxon>Leptospira</taxon>
    </lineage>
</organism>
<dbReference type="CDD" id="cd07007">
    <property type="entry name" value="cupin_CapF-like_C"/>
    <property type="match status" value="1"/>
</dbReference>
<dbReference type="Gene3D" id="2.60.120.10">
    <property type="entry name" value="Jelly Rolls"/>
    <property type="match status" value="1"/>
</dbReference>
<dbReference type="InterPro" id="IPR036291">
    <property type="entry name" value="NAD(P)-bd_dom_sf"/>
</dbReference>
<evidence type="ECO:0000313" key="3">
    <source>
        <dbReference type="EMBL" id="EMJ96560.1"/>
    </source>
</evidence>
<dbReference type="Gene3D" id="3.40.50.720">
    <property type="entry name" value="NAD(P)-binding Rossmann-like Domain"/>
    <property type="match status" value="1"/>
</dbReference>
<sequence length="409" mass="47282">MNVLITGANGFIGKNLSSQLFETKEFKILPYLKESSEEELDHFICEADFIFHLAGVNRPKESLEFKKVNTDLTESICNLLKKKNKKTPILFSSSIQAALDNEYGKSKLEAENLLNRLQTENGNPVFIFRLPNVFGKWCRPNYNSVVATFCHNITRDIPVKINDPSTNLTLVYIDDVIDKFFGILKNSSPSLDRNIPEYKITLNELYELLQAFKRSRKDLIIPNVGTGLERALYATFTSYLDTNSFSYSVPQYKDQRGVFVEMLKTKDAGQFSFFTAHPGITRGEHYHHSKIEKFLVLTGKAKFRFRHILTNEYFEILTQPESPQIVESIPGWTHDITNIGRDEMIVMLWASEIFDRSRPDTYSCKIDLQRVSKLNYTLSERLSWVTQRLASIGARRVLSFTSFFRKKKW</sequence>
<dbReference type="Proteomes" id="UP000011988">
    <property type="component" value="Unassembled WGS sequence"/>
</dbReference>
<evidence type="ECO:0000259" key="2">
    <source>
        <dbReference type="Pfam" id="PF14667"/>
    </source>
</evidence>
<dbReference type="InterPro" id="IPR011051">
    <property type="entry name" value="RmlC_Cupin_sf"/>
</dbReference>
<comment type="caution">
    <text evidence="3">The sequence shown here is derived from an EMBL/GenBank/DDBJ whole genome shotgun (WGS) entry which is preliminary data.</text>
</comment>
<dbReference type="PANTHER" id="PTHR43245">
    <property type="entry name" value="BIFUNCTIONAL POLYMYXIN RESISTANCE PROTEIN ARNA"/>
    <property type="match status" value="1"/>
</dbReference>
<gene>
    <name evidence="3" type="ORF">LEP1GSC194_0255</name>
</gene>
<dbReference type="InterPro" id="IPR029303">
    <property type="entry name" value="CapF_C"/>
</dbReference>
<dbReference type="NCBIfam" id="NF047837">
    <property type="entry name" value="UDPAcbARedWbcJ"/>
    <property type="match status" value="1"/>
</dbReference>
<dbReference type="PANTHER" id="PTHR43245:SF55">
    <property type="entry name" value="NAD(P)-BINDING DOMAIN-CONTAINING PROTEIN"/>
    <property type="match status" value="1"/>
</dbReference>
<reference evidence="3 4" key="1">
    <citation type="submission" date="2013-01" db="EMBL/GenBank/DDBJ databases">
        <authorList>
            <person name="Harkins D.M."/>
            <person name="Durkin A.S."/>
            <person name="Brinkac L.M."/>
            <person name="Haft D.H."/>
            <person name="Selengut J.D."/>
            <person name="Sanka R."/>
            <person name="DePew J."/>
            <person name="Purushe J."/>
            <person name="Galloway R.L."/>
            <person name="Vinetz J.M."/>
            <person name="Sutton G.G."/>
            <person name="Nierman W.C."/>
            <person name="Fouts D.E."/>
        </authorList>
    </citation>
    <scope>NUCLEOTIDE SEQUENCE [LARGE SCALE GENOMIC DNA]</scope>
    <source>
        <strain evidence="3 4">79601</strain>
    </source>
</reference>
<dbReference type="SUPFAM" id="SSF51735">
    <property type="entry name" value="NAD(P)-binding Rossmann-fold domains"/>
    <property type="match status" value="1"/>
</dbReference>
<accession>M6DDF8</accession>
<proteinExistence type="predicted"/>
<dbReference type="CDD" id="cd05261">
    <property type="entry name" value="CAPF_like_SDR_e"/>
    <property type="match status" value="1"/>
</dbReference>
<dbReference type="Pfam" id="PF01370">
    <property type="entry name" value="Epimerase"/>
    <property type="match status" value="1"/>
</dbReference>
<dbReference type="SUPFAM" id="SSF51182">
    <property type="entry name" value="RmlC-like cupins"/>
    <property type="match status" value="1"/>
</dbReference>
<protein>
    <submittedName>
        <fullName evidence="3">NAD dependent epimerase/dehydratase family protein</fullName>
    </submittedName>
</protein>
<dbReference type="EMBL" id="ANIK01000017">
    <property type="protein sequence ID" value="EMJ96560.1"/>
    <property type="molecule type" value="Genomic_DNA"/>
</dbReference>